<evidence type="ECO:0000313" key="21">
    <source>
        <dbReference type="Proteomes" id="UP001204579"/>
    </source>
</evidence>
<evidence type="ECO:0000256" key="1">
    <source>
        <dbReference type="ARBA" id="ARBA00001698"/>
    </source>
</evidence>
<keyword evidence="9" id="KW-0444">Lipid biosynthesis</keyword>
<gene>
    <name evidence="20" type="ORF">NW209_09690</name>
</gene>
<dbReference type="RefSeq" id="WP_258335875.1">
    <property type="nucleotide sequence ID" value="NZ_JANRHJ010000010.1"/>
</dbReference>
<comment type="similarity">
    <text evidence="5 18">Belongs to the CDS family.</text>
</comment>
<evidence type="ECO:0000256" key="2">
    <source>
        <dbReference type="ARBA" id="ARBA00004651"/>
    </source>
</evidence>
<protein>
    <recommendedName>
        <fullName evidence="7 18">Phosphatidate cytidylyltransferase</fullName>
        <ecNumber evidence="6 18">2.7.7.41</ecNumber>
    </recommendedName>
</protein>
<keyword evidence="13 19" id="KW-1133">Transmembrane helix</keyword>
<sequence>MKNNLIQRSITGIIFVACLVGCILTGPIPFTTLFALITAMSIYEFGTIVNRTGHVQMNRNISALAGVFLFLCFGYIGVAPGSNEIFIPYLLLIIYLLISELYKKQPNPVNNWAYSMMSQIYIALSFSLLNVLAYHSDATTSVSQYNPILPLSIFIFNWVNDTGAYCTGMLFGKHRLFERISPKKSWEGSIGGAVFSMIAAYVLSLYFPFLSTMQWLGLGLVVVVFGTWGDLTESLLKRTLGIKDSGNILPGHGGMLDRFDSSILAIPAAVCYLYFISLI</sequence>
<comment type="caution">
    <text evidence="20">The sequence shown here is derived from an EMBL/GenBank/DDBJ whole genome shotgun (WGS) entry which is preliminary data.</text>
</comment>
<feature type="transmembrane region" description="Helical" evidence="19">
    <location>
        <begin position="12"/>
        <end position="40"/>
    </location>
</feature>
<keyword evidence="14" id="KW-0443">Lipid metabolism</keyword>
<evidence type="ECO:0000256" key="9">
    <source>
        <dbReference type="ARBA" id="ARBA00022516"/>
    </source>
</evidence>
<dbReference type="EC" id="2.7.7.41" evidence="6 18"/>
<keyword evidence="11 18" id="KW-0812">Transmembrane</keyword>
<feature type="transmembrane region" description="Helical" evidence="19">
    <location>
        <begin position="85"/>
        <end position="102"/>
    </location>
</feature>
<evidence type="ECO:0000256" key="15">
    <source>
        <dbReference type="ARBA" id="ARBA00023136"/>
    </source>
</evidence>
<feature type="transmembrane region" description="Helical" evidence="19">
    <location>
        <begin position="190"/>
        <end position="209"/>
    </location>
</feature>
<evidence type="ECO:0000256" key="5">
    <source>
        <dbReference type="ARBA" id="ARBA00010185"/>
    </source>
</evidence>
<dbReference type="PROSITE" id="PS01315">
    <property type="entry name" value="CDS"/>
    <property type="match status" value="1"/>
</dbReference>
<dbReference type="GO" id="GO:0004605">
    <property type="term" value="F:phosphatidate cytidylyltransferase activity"/>
    <property type="evidence" value="ECO:0007669"/>
    <property type="project" value="UniProtKB-EC"/>
</dbReference>
<evidence type="ECO:0000256" key="7">
    <source>
        <dbReference type="ARBA" id="ARBA00019373"/>
    </source>
</evidence>
<organism evidence="20 21">
    <name type="scientific">Phocaeicola barnesiae</name>
    <dbReference type="NCBI Taxonomy" id="376804"/>
    <lineage>
        <taxon>Bacteria</taxon>
        <taxon>Pseudomonadati</taxon>
        <taxon>Bacteroidota</taxon>
        <taxon>Bacteroidia</taxon>
        <taxon>Bacteroidales</taxon>
        <taxon>Bacteroidaceae</taxon>
        <taxon>Phocaeicola</taxon>
    </lineage>
</organism>
<evidence type="ECO:0000256" key="13">
    <source>
        <dbReference type="ARBA" id="ARBA00022989"/>
    </source>
</evidence>
<keyword evidence="15 19" id="KW-0472">Membrane</keyword>
<keyword evidence="21" id="KW-1185">Reference proteome</keyword>
<evidence type="ECO:0000313" key="20">
    <source>
        <dbReference type="EMBL" id="MCR8874280.1"/>
    </source>
</evidence>
<evidence type="ECO:0000256" key="6">
    <source>
        <dbReference type="ARBA" id="ARBA00012487"/>
    </source>
</evidence>
<keyword evidence="16" id="KW-0594">Phospholipid biosynthesis</keyword>
<comment type="pathway">
    <text evidence="3 18">Phospholipid metabolism; CDP-diacylglycerol biosynthesis; CDP-diacylglycerol from sn-glycerol 3-phosphate: step 3/3.</text>
</comment>
<dbReference type="InterPro" id="IPR000374">
    <property type="entry name" value="PC_trans"/>
</dbReference>
<evidence type="ECO:0000256" key="10">
    <source>
        <dbReference type="ARBA" id="ARBA00022679"/>
    </source>
</evidence>
<dbReference type="Proteomes" id="UP001204579">
    <property type="component" value="Unassembled WGS sequence"/>
</dbReference>
<dbReference type="AlphaFoldDB" id="A0AAW5N7Y8"/>
<dbReference type="PANTHER" id="PTHR46382">
    <property type="entry name" value="PHOSPHATIDATE CYTIDYLYLTRANSFERASE"/>
    <property type="match status" value="1"/>
</dbReference>
<dbReference type="GO" id="GO:0016024">
    <property type="term" value="P:CDP-diacylglycerol biosynthetic process"/>
    <property type="evidence" value="ECO:0007669"/>
    <property type="project" value="TreeGrafter"/>
</dbReference>
<keyword evidence="12 18" id="KW-0548">Nucleotidyltransferase</keyword>
<feature type="transmembrane region" description="Helical" evidence="19">
    <location>
        <begin position="61"/>
        <end position="79"/>
    </location>
</feature>
<evidence type="ECO:0000256" key="18">
    <source>
        <dbReference type="RuleBase" id="RU003938"/>
    </source>
</evidence>
<reference evidence="20 21" key="1">
    <citation type="submission" date="2022-08" db="EMBL/GenBank/DDBJ databases">
        <authorList>
            <person name="Zeman M."/>
            <person name="Kubasova T."/>
        </authorList>
    </citation>
    <scope>NUCLEOTIDE SEQUENCE [LARGE SCALE GENOMIC DNA]</scope>
    <source>
        <strain evidence="20 21">ET62</strain>
    </source>
</reference>
<comment type="pathway">
    <text evidence="4">Lipid metabolism.</text>
</comment>
<accession>A0AAW5N7Y8</accession>
<keyword evidence="17" id="KW-1208">Phospholipid metabolism</keyword>
<dbReference type="Pfam" id="PF01148">
    <property type="entry name" value="CTP_transf_1"/>
    <property type="match status" value="1"/>
</dbReference>
<dbReference type="PANTHER" id="PTHR46382:SF1">
    <property type="entry name" value="PHOSPHATIDATE CYTIDYLYLTRANSFERASE"/>
    <property type="match status" value="1"/>
</dbReference>
<dbReference type="GO" id="GO:0005886">
    <property type="term" value="C:plasma membrane"/>
    <property type="evidence" value="ECO:0007669"/>
    <property type="project" value="UniProtKB-SubCell"/>
</dbReference>
<evidence type="ECO:0000256" key="11">
    <source>
        <dbReference type="ARBA" id="ARBA00022692"/>
    </source>
</evidence>
<feature type="transmembrane region" description="Helical" evidence="19">
    <location>
        <begin position="114"/>
        <end position="136"/>
    </location>
</feature>
<evidence type="ECO:0000256" key="14">
    <source>
        <dbReference type="ARBA" id="ARBA00023098"/>
    </source>
</evidence>
<evidence type="ECO:0000256" key="4">
    <source>
        <dbReference type="ARBA" id="ARBA00005189"/>
    </source>
</evidence>
<comment type="subcellular location">
    <subcellularLocation>
        <location evidence="2">Cell membrane</location>
        <topology evidence="2">Multi-pass membrane protein</topology>
    </subcellularLocation>
</comment>
<evidence type="ECO:0000256" key="17">
    <source>
        <dbReference type="ARBA" id="ARBA00023264"/>
    </source>
</evidence>
<dbReference type="EMBL" id="JANRHJ010000010">
    <property type="protein sequence ID" value="MCR8874280.1"/>
    <property type="molecule type" value="Genomic_DNA"/>
</dbReference>
<proteinExistence type="inferred from homology"/>
<evidence type="ECO:0000256" key="16">
    <source>
        <dbReference type="ARBA" id="ARBA00023209"/>
    </source>
</evidence>
<keyword evidence="8" id="KW-1003">Cell membrane</keyword>
<feature type="transmembrane region" description="Helical" evidence="19">
    <location>
        <begin position="256"/>
        <end position="276"/>
    </location>
</feature>
<evidence type="ECO:0000256" key="8">
    <source>
        <dbReference type="ARBA" id="ARBA00022475"/>
    </source>
</evidence>
<name>A0AAW5N7Y8_9BACT</name>
<evidence type="ECO:0000256" key="12">
    <source>
        <dbReference type="ARBA" id="ARBA00022695"/>
    </source>
</evidence>
<comment type="catalytic activity">
    <reaction evidence="1 18">
        <text>a 1,2-diacyl-sn-glycero-3-phosphate + CTP + H(+) = a CDP-1,2-diacyl-sn-glycerol + diphosphate</text>
        <dbReference type="Rhea" id="RHEA:16229"/>
        <dbReference type="ChEBI" id="CHEBI:15378"/>
        <dbReference type="ChEBI" id="CHEBI:33019"/>
        <dbReference type="ChEBI" id="CHEBI:37563"/>
        <dbReference type="ChEBI" id="CHEBI:58332"/>
        <dbReference type="ChEBI" id="CHEBI:58608"/>
        <dbReference type="EC" id="2.7.7.41"/>
    </reaction>
</comment>
<evidence type="ECO:0000256" key="3">
    <source>
        <dbReference type="ARBA" id="ARBA00005119"/>
    </source>
</evidence>
<evidence type="ECO:0000256" key="19">
    <source>
        <dbReference type="SAM" id="Phobius"/>
    </source>
</evidence>
<keyword evidence="10 18" id="KW-0808">Transferase</keyword>